<dbReference type="AlphaFoldDB" id="A0A0G0R532"/>
<gene>
    <name evidence="3" type="ORF">UT84_C0054G0010</name>
</gene>
<proteinExistence type="predicted"/>
<organism evidence="3 4">
    <name type="scientific">Candidatus Curtissbacteria bacterium GW2011_GWA1_40_16</name>
    <dbReference type="NCBI Taxonomy" id="1618405"/>
    <lineage>
        <taxon>Bacteria</taxon>
        <taxon>Candidatus Curtissiibacteriota</taxon>
    </lineage>
</organism>
<dbReference type="Pfam" id="PF01434">
    <property type="entry name" value="Peptidase_M41"/>
    <property type="match status" value="1"/>
</dbReference>
<keyword evidence="3" id="KW-0482">Metalloprotease</keyword>
<dbReference type="EMBL" id="LBYI01000054">
    <property type="protein sequence ID" value="KKR47869.1"/>
    <property type="molecule type" value="Genomic_DNA"/>
</dbReference>
<dbReference type="PANTHER" id="PTHR23076:SF97">
    <property type="entry name" value="ATP-DEPENDENT ZINC METALLOPROTEASE YME1L1"/>
    <property type="match status" value="1"/>
</dbReference>
<protein>
    <submittedName>
        <fullName evidence="3">ATP-dependent zinc metalloprotease FtsH</fullName>
    </submittedName>
</protein>
<dbReference type="GO" id="GO:0005524">
    <property type="term" value="F:ATP binding"/>
    <property type="evidence" value="ECO:0007669"/>
    <property type="project" value="InterPro"/>
</dbReference>
<feature type="region of interest" description="Disordered" evidence="1">
    <location>
        <begin position="93"/>
        <end position="122"/>
    </location>
</feature>
<dbReference type="PANTHER" id="PTHR23076">
    <property type="entry name" value="METALLOPROTEASE M41 FTSH"/>
    <property type="match status" value="1"/>
</dbReference>
<dbReference type="GO" id="GO:0004176">
    <property type="term" value="F:ATP-dependent peptidase activity"/>
    <property type="evidence" value="ECO:0007669"/>
    <property type="project" value="InterPro"/>
</dbReference>
<sequence>REMVTQFGMSDLGPTIFSPRPQFGIWPAFGSEGTQVSPELAAKIDKEIAKFIDEGYKKAKETLSKNRAKLDKVADTLLEKETLDRDEFEQLVGKPVSIDGETKPESASKSANLRKPQKVAQA</sequence>
<feature type="non-terminal residue" evidence="3">
    <location>
        <position position="1"/>
    </location>
</feature>
<evidence type="ECO:0000259" key="2">
    <source>
        <dbReference type="Pfam" id="PF01434"/>
    </source>
</evidence>
<dbReference type="GO" id="GO:0004222">
    <property type="term" value="F:metalloendopeptidase activity"/>
    <property type="evidence" value="ECO:0007669"/>
    <property type="project" value="InterPro"/>
</dbReference>
<evidence type="ECO:0000313" key="3">
    <source>
        <dbReference type="EMBL" id="KKR47869.1"/>
    </source>
</evidence>
<dbReference type="GO" id="GO:0006508">
    <property type="term" value="P:proteolysis"/>
    <property type="evidence" value="ECO:0007669"/>
    <property type="project" value="UniProtKB-KW"/>
</dbReference>
<dbReference type="InterPro" id="IPR000642">
    <property type="entry name" value="Peptidase_M41"/>
</dbReference>
<dbReference type="Gene3D" id="1.20.58.760">
    <property type="entry name" value="Peptidase M41"/>
    <property type="match status" value="1"/>
</dbReference>
<reference evidence="3 4" key="1">
    <citation type="journal article" date="2015" name="Nature">
        <title>rRNA introns, odd ribosomes, and small enigmatic genomes across a large radiation of phyla.</title>
        <authorList>
            <person name="Brown C.T."/>
            <person name="Hug L.A."/>
            <person name="Thomas B.C."/>
            <person name="Sharon I."/>
            <person name="Castelle C.J."/>
            <person name="Singh A."/>
            <person name="Wilkins M.J."/>
            <person name="Williams K.H."/>
            <person name="Banfield J.F."/>
        </authorList>
    </citation>
    <scope>NUCLEOTIDE SEQUENCE [LARGE SCALE GENOMIC DNA]</scope>
</reference>
<comment type="caution">
    <text evidence="3">The sequence shown here is derived from an EMBL/GenBank/DDBJ whole genome shotgun (WGS) entry which is preliminary data.</text>
</comment>
<dbReference type="Proteomes" id="UP000034531">
    <property type="component" value="Unassembled WGS sequence"/>
</dbReference>
<evidence type="ECO:0000313" key="4">
    <source>
        <dbReference type="Proteomes" id="UP000034531"/>
    </source>
</evidence>
<keyword evidence="3" id="KW-0378">Hydrolase</keyword>
<dbReference type="InterPro" id="IPR037219">
    <property type="entry name" value="Peptidase_M41-like"/>
</dbReference>
<feature type="domain" description="Peptidase M41" evidence="2">
    <location>
        <begin position="1"/>
        <end position="91"/>
    </location>
</feature>
<dbReference type="SUPFAM" id="SSF140990">
    <property type="entry name" value="FtsH protease domain-like"/>
    <property type="match status" value="1"/>
</dbReference>
<name>A0A0G0R532_9BACT</name>
<evidence type="ECO:0000256" key="1">
    <source>
        <dbReference type="SAM" id="MobiDB-lite"/>
    </source>
</evidence>
<keyword evidence="3" id="KW-0645">Protease</keyword>
<accession>A0A0G0R532</accession>